<name>A0A1G9HG09_9BACT</name>
<evidence type="ECO:0000313" key="2">
    <source>
        <dbReference type="Proteomes" id="UP000198901"/>
    </source>
</evidence>
<dbReference type="AlphaFoldDB" id="A0A1G9HG09"/>
<evidence type="ECO:0000313" key="1">
    <source>
        <dbReference type="EMBL" id="SDL11674.1"/>
    </source>
</evidence>
<dbReference type="STRING" id="563176.SAMN04488090_0031"/>
<reference evidence="1 2" key="1">
    <citation type="submission" date="2016-10" db="EMBL/GenBank/DDBJ databases">
        <authorList>
            <person name="de Groot N.N."/>
        </authorList>
    </citation>
    <scope>NUCLEOTIDE SEQUENCE [LARGE SCALE GENOMIC DNA]</scope>
    <source>
        <strain evidence="1 2">DSM 21668</strain>
    </source>
</reference>
<dbReference type="EMBL" id="FNGS01000001">
    <property type="protein sequence ID" value="SDL11674.1"/>
    <property type="molecule type" value="Genomic_DNA"/>
</dbReference>
<dbReference type="Proteomes" id="UP000198901">
    <property type="component" value="Unassembled WGS sequence"/>
</dbReference>
<protein>
    <submittedName>
        <fullName evidence="1">Uncharacterized protein</fullName>
    </submittedName>
</protein>
<accession>A0A1G9HG09</accession>
<organism evidence="1 2">
    <name type="scientific">Siphonobacter aquaeclarae</name>
    <dbReference type="NCBI Taxonomy" id="563176"/>
    <lineage>
        <taxon>Bacteria</taxon>
        <taxon>Pseudomonadati</taxon>
        <taxon>Bacteroidota</taxon>
        <taxon>Cytophagia</taxon>
        <taxon>Cytophagales</taxon>
        <taxon>Cytophagaceae</taxon>
        <taxon>Siphonobacter</taxon>
    </lineage>
</organism>
<dbReference type="RefSeq" id="WP_176785385.1">
    <property type="nucleotide sequence ID" value="NZ_FNGS01000001.1"/>
</dbReference>
<keyword evidence="2" id="KW-1185">Reference proteome</keyword>
<gene>
    <name evidence="1" type="ORF">SAMN04488090_0031</name>
</gene>
<sequence length="51" mass="6049">MKMEPRVARRIFRNALLSLLLYALPVLLMFATFYVTGERPWRQAAKTHQSR</sequence>
<proteinExistence type="predicted"/>